<dbReference type="InterPro" id="IPR023214">
    <property type="entry name" value="HAD_sf"/>
</dbReference>
<evidence type="ECO:0000256" key="1">
    <source>
        <dbReference type="ARBA" id="ARBA00000830"/>
    </source>
</evidence>
<dbReference type="PANTHER" id="PTHR43434">
    <property type="entry name" value="PHOSPHOGLYCOLATE PHOSPHATASE"/>
    <property type="match status" value="1"/>
</dbReference>
<evidence type="ECO:0000313" key="5">
    <source>
        <dbReference type="EMBL" id="MBI3015066.1"/>
    </source>
</evidence>
<dbReference type="InterPro" id="IPR023198">
    <property type="entry name" value="PGP-like_dom2"/>
</dbReference>
<dbReference type="Gene3D" id="1.10.150.240">
    <property type="entry name" value="Putative phosphatase, domain 2"/>
    <property type="match status" value="1"/>
</dbReference>
<protein>
    <recommendedName>
        <fullName evidence="4">phosphoglycolate phosphatase</fullName>
        <ecNumber evidence="4">3.1.3.18</ecNumber>
    </recommendedName>
</protein>
<dbReference type="GO" id="GO:0005829">
    <property type="term" value="C:cytosol"/>
    <property type="evidence" value="ECO:0007669"/>
    <property type="project" value="TreeGrafter"/>
</dbReference>
<evidence type="ECO:0000256" key="4">
    <source>
        <dbReference type="ARBA" id="ARBA00013078"/>
    </source>
</evidence>
<comment type="pathway">
    <text evidence="2">Organic acid metabolism; glycolate biosynthesis; glycolate from 2-phosphoglycolate: step 1/1.</text>
</comment>
<dbReference type="InterPro" id="IPR050155">
    <property type="entry name" value="HAD-like_hydrolase_sf"/>
</dbReference>
<evidence type="ECO:0000256" key="2">
    <source>
        <dbReference type="ARBA" id="ARBA00004818"/>
    </source>
</evidence>
<dbReference type="GO" id="GO:0006281">
    <property type="term" value="P:DNA repair"/>
    <property type="evidence" value="ECO:0007669"/>
    <property type="project" value="TreeGrafter"/>
</dbReference>
<dbReference type="InterPro" id="IPR041492">
    <property type="entry name" value="HAD_2"/>
</dbReference>
<accession>A0A932GPR0</accession>
<dbReference type="SFLD" id="SFLDS00003">
    <property type="entry name" value="Haloacid_Dehalogenase"/>
    <property type="match status" value="1"/>
</dbReference>
<dbReference type="EMBL" id="JACPSX010000161">
    <property type="protein sequence ID" value="MBI3015066.1"/>
    <property type="molecule type" value="Genomic_DNA"/>
</dbReference>
<evidence type="ECO:0000256" key="3">
    <source>
        <dbReference type="ARBA" id="ARBA00006171"/>
    </source>
</evidence>
<dbReference type="Gene3D" id="3.40.50.1000">
    <property type="entry name" value="HAD superfamily/HAD-like"/>
    <property type="match status" value="1"/>
</dbReference>
<reference evidence="5" key="1">
    <citation type="submission" date="2020-07" db="EMBL/GenBank/DDBJ databases">
        <title>Huge and variable diversity of episymbiotic CPR bacteria and DPANN archaea in groundwater ecosystems.</title>
        <authorList>
            <person name="He C.Y."/>
            <person name="Keren R."/>
            <person name="Whittaker M."/>
            <person name="Farag I.F."/>
            <person name="Doudna J."/>
            <person name="Cate J.H.D."/>
            <person name="Banfield J.F."/>
        </authorList>
    </citation>
    <scope>NUCLEOTIDE SEQUENCE</scope>
    <source>
        <strain evidence="5">NC_groundwater_717_Ag_S-0.2um_59_8</strain>
    </source>
</reference>
<keyword evidence="5" id="KW-0378">Hydrolase</keyword>
<dbReference type="SFLD" id="SFLDG01129">
    <property type="entry name" value="C1.5:_HAD__Beta-PGM__Phosphata"/>
    <property type="match status" value="1"/>
</dbReference>
<evidence type="ECO:0000313" key="6">
    <source>
        <dbReference type="Proteomes" id="UP000741360"/>
    </source>
</evidence>
<dbReference type="InterPro" id="IPR036412">
    <property type="entry name" value="HAD-like_sf"/>
</dbReference>
<dbReference type="Pfam" id="PF13419">
    <property type="entry name" value="HAD_2"/>
    <property type="match status" value="1"/>
</dbReference>
<organism evidence="5 6">
    <name type="scientific">Tectimicrobiota bacterium</name>
    <dbReference type="NCBI Taxonomy" id="2528274"/>
    <lineage>
        <taxon>Bacteria</taxon>
        <taxon>Pseudomonadati</taxon>
        <taxon>Nitrospinota/Tectimicrobiota group</taxon>
        <taxon>Candidatus Tectimicrobiota</taxon>
    </lineage>
</organism>
<dbReference type="PANTHER" id="PTHR43434:SF1">
    <property type="entry name" value="PHOSPHOGLYCOLATE PHOSPHATASE"/>
    <property type="match status" value="1"/>
</dbReference>
<gene>
    <name evidence="5" type="ORF">HYY65_08430</name>
</gene>
<proteinExistence type="inferred from homology"/>
<comment type="catalytic activity">
    <reaction evidence="1">
        <text>2-phosphoglycolate + H2O = glycolate + phosphate</text>
        <dbReference type="Rhea" id="RHEA:14369"/>
        <dbReference type="ChEBI" id="CHEBI:15377"/>
        <dbReference type="ChEBI" id="CHEBI:29805"/>
        <dbReference type="ChEBI" id="CHEBI:43474"/>
        <dbReference type="ChEBI" id="CHEBI:58033"/>
        <dbReference type="EC" id="3.1.3.18"/>
    </reaction>
</comment>
<comment type="caution">
    <text evidence="5">The sequence shown here is derived from an EMBL/GenBank/DDBJ whole genome shotgun (WGS) entry which is preliminary data.</text>
</comment>
<dbReference type="Proteomes" id="UP000741360">
    <property type="component" value="Unassembled WGS sequence"/>
</dbReference>
<name>A0A932GPR0_UNCTE</name>
<dbReference type="GO" id="GO:0008967">
    <property type="term" value="F:phosphoglycolate phosphatase activity"/>
    <property type="evidence" value="ECO:0007669"/>
    <property type="project" value="UniProtKB-EC"/>
</dbReference>
<comment type="similarity">
    <text evidence="3">Belongs to the HAD-like hydrolase superfamily. CbbY/CbbZ/Gph/YieH family.</text>
</comment>
<dbReference type="AlphaFoldDB" id="A0A932GPR0"/>
<sequence>MDPGAARLVLFDIDQTLISSAGAGIRALNAAFQQELGISDALRGIRCDGKLDPAIIKEVLDPQGDGAHPELMHRVLRRYLECLRAEMEQTQGGHIKPGIQALLDRLHESGLSLGLLTGNVRQGALIKLRHFALDSYFPVGAFGDDAEERWQLVPVARQRAEDHYGRSFPPNRIFVIGDSPRDIECCRPSGAVSIAVATGSSSMEALATQNPHYVFPDCSQFQRIARAILSHET</sequence>
<dbReference type="EC" id="3.1.3.18" evidence="4"/>
<dbReference type="SUPFAM" id="SSF56784">
    <property type="entry name" value="HAD-like"/>
    <property type="match status" value="1"/>
</dbReference>